<dbReference type="PANTHER" id="PTHR11560">
    <property type="entry name" value="39S RIBOSOMAL PROTEIN L10, MITOCHONDRIAL"/>
    <property type="match status" value="1"/>
</dbReference>
<evidence type="ECO:0000256" key="5">
    <source>
        <dbReference type="ARBA" id="ARBA00035202"/>
    </source>
</evidence>
<sequence>MLKRAEKEKLVADLRERFGTAQAVFVTGIEGLTVAQMSELRKKLREENTHYQVVKNTLLRLASKETPVEPLTNYIEGATAVAIAYEDPVAVAKILTEFAKENKKFAVRGGVLSGKGISAEEVASLATLPTKEVLLAQMLSVLQGPPAKFVRLMSGILQKFLFALEAIKEKKAQAEAA</sequence>
<evidence type="ECO:0000313" key="7">
    <source>
        <dbReference type="EMBL" id="QIJ71344.1"/>
    </source>
</evidence>
<dbReference type="EMBL" id="CP048877">
    <property type="protein sequence ID" value="QIJ71344.1"/>
    <property type="molecule type" value="Genomic_DNA"/>
</dbReference>
<reference evidence="7 8" key="1">
    <citation type="submission" date="2020-02" db="EMBL/GenBank/DDBJ databases">
        <title>Genome analysis of Thermosulfuriphilus ammonigenes ST65T, an anaerobic thermophilic chemolithoautotrophic bacterium isolated from a deep-sea hydrothermal vent.</title>
        <authorList>
            <person name="Slobodkina G."/>
            <person name="Allioux M."/>
            <person name="Merkel A."/>
            <person name="Alain K."/>
            <person name="Jebbar M."/>
            <person name="Slobodkin A."/>
        </authorList>
    </citation>
    <scope>NUCLEOTIDE SEQUENCE [LARGE SCALE GENOMIC DNA]</scope>
    <source>
        <strain evidence="7 8">ST65</strain>
    </source>
</reference>
<dbReference type="InterPro" id="IPR047865">
    <property type="entry name" value="Ribosomal_uL10_bac_type"/>
</dbReference>
<dbReference type="InterPro" id="IPR043141">
    <property type="entry name" value="Ribosomal_uL10-like_sf"/>
</dbReference>
<evidence type="ECO:0000256" key="3">
    <source>
        <dbReference type="ARBA" id="ARBA00022980"/>
    </source>
</evidence>
<proteinExistence type="inferred from homology"/>
<dbReference type="SUPFAM" id="SSF160369">
    <property type="entry name" value="Ribosomal protein L10-like"/>
    <property type="match status" value="1"/>
</dbReference>
<comment type="subunit">
    <text evidence="6">Part of the ribosomal stalk of the 50S ribosomal subunit. The N-terminus interacts with L11 and the large rRNA to form the base of the stalk. The C-terminus forms an elongated spine to which L12 dimers bind in a sequential fashion forming a multimeric L10(L12)X complex.</text>
</comment>
<evidence type="ECO:0000313" key="8">
    <source>
        <dbReference type="Proteomes" id="UP000502179"/>
    </source>
</evidence>
<dbReference type="GO" id="GO:0006412">
    <property type="term" value="P:translation"/>
    <property type="evidence" value="ECO:0007669"/>
    <property type="project" value="UniProtKB-UniRule"/>
</dbReference>
<dbReference type="GO" id="GO:1990904">
    <property type="term" value="C:ribonucleoprotein complex"/>
    <property type="evidence" value="ECO:0007669"/>
    <property type="project" value="UniProtKB-KW"/>
</dbReference>
<dbReference type="InterPro" id="IPR022973">
    <property type="entry name" value="Ribosomal_uL10_bac"/>
</dbReference>
<evidence type="ECO:0000256" key="2">
    <source>
        <dbReference type="ARBA" id="ARBA00008889"/>
    </source>
</evidence>
<comment type="function">
    <text evidence="1 6">Forms part of the ribosomal stalk, playing a central role in the interaction of the ribosome with GTP-bound translation factors.</text>
</comment>
<dbReference type="CDD" id="cd05797">
    <property type="entry name" value="Ribosomal_L10"/>
    <property type="match status" value="1"/>
</dbReference>
<protein>
    <recommendedName>
        <fullName evidence="5 6">Large ribosomal subunit protein uL10</fullName>
    </recommendedName>
</protein>
<dbReference type="Pfam" id="PF00466">
    <property type="entry name" value="Ribosomal_L10"/>
    <property type="match status" value="1"/>
</dbReference>
<name>A0A6G7PUI0_9BACT</name>
<evidence type="ECO:0000256" key="6">
    <source>
        <dbReference type="HAMAP-Rule" id="MF_00362"/>
    </source>
</evidence>
<keyword evidence="4 6" id="KW-0687">Ribonucleoprotein</keyword>
<dbReference type="InterPro" id="IPR001790">
    <property type="entry name" value="Ribosomal_uL10"/>
</dbReference>
<keyword evidence="8" id="KW-1185">Reference proteome</keyword>
<keyword evidence="6" id="KW-0699">rRNA-binding</keyword>
<dbReference type="NCBIfam" id="NF000955">
    <property type="entry name" value="PRK00099.1-1"/>
    <property type="match status" value="1"/>
</dbReference>
<accession>A0A6G7PUI0</accession>
<gene>
    <name evidence="6 7" type="primary">rplJ</name>
    <name evidence="7" type="ORF">G4V39_03190</name>
</gene>
<keyword evidence="3 6" id="KW-0689">Ribosomal protein</keyword>
<evidence type="ECO:0000256" key="1">
    <source>
        <dbReference type="ARBA" id="ARBA00002633"/>
    </source>
</evidence>
<dbReference type="KEGG" id="tav:G4V39_03190"/>
<comment type="similarity">
    <text evidence="2 6">Belongs to the universal ribosomal protein uL10 family.</text>
</comment>
<dbReference type="AlphaFoldDB" id="A0A6G7PUI0"/>
<dbReference type="RefSeq" id="WP_166031566.1">
    <property type="nucleotide sequence ID" value="NZ_CP048877.1"/>
</dbReference>
<keyword evidence="6" id="KW-0694">RNA-binding</keyword>
<dbReference type="GO" id="GO:0070180">
    <property type="term" value="F:large ribosomal subunit rRNA binding"/>
    <property type="evidence" value="ECO:0007669"/>
    <property type="project" value="UniProtKB-UniRule"/>
</dbReference>
<organism evidence="7 8">
    <name type="scientific">Thermosulfuriphilus ammonigenes</name>
    <dbReference type="NCBI Taxonomy" id="1936021"/>
    <lineage>
        <taxon>Bacteria</taxon>
        <taxon>Pseudomonadati</taxon>
        <taxon>Thermodesulfobacteriota</taxon>
        <taxon>Thermodesulfobacteria</taxon>
        <taxon>Thermodesulfobacteriales</taxon>
        <taxon>Thermodesulfobacteriaceae</taxon>
        <taxon>Thermosulfuriphilus</taxon>
    </lineage>
</organism>
<dbReference type="HAMAP" id="MF_00362">
    <property type="entry name" value="Ribosomal_uL10"/>
    <property type="match status" value="1"/>
</dbReference>
<dbReference type="Gene3D" id="6.10.250.290">
    <property type="match status" value="1"/>
</dbReference>
<dbReference type="GO" id="GO:0005840">
    <property type="term" value="C:ribosome"/>
    <property type="evidence" value="ECO:0007669"/>
    <property type="project" value="UniProtKB-KW"/>
</dbReference>
<dbReference type="Gene3D" id="3.30.70.1730">
    <property type="match status" value="1"/>
</dbReference>
<dbReference type="Proteomes" id="UP000502179">
    <property type="component" value="Chromosome"/>
</dbReference>
<evidence type="ECO:0000256" key="4">
    <source>
        <dbReference type="ARBA" id="ARBA00023274"/>
    </source>
</evidence>